<accession>A0ACC7LN38</accession>
<dbReference type="EMBL" id="JBHFPV010000001">
    <property type="protein sequence ID" value="MFH6602982.1"/>
    <property type="molecule type" value="Genomic_DNA"/>
</dbReference>
<evidence type="ECO:0000313" key="2">
    <source>
        <dbReference type="Proteomes" id="UP001595191"/>
    </source>
</evidence>
<sequence length="104" mass="9710">MEEYLPLIIQLISGALGGNVAGKLLKNLSLGTVGNSISGILGGGLGGYLLGMLGIGAGGDPTAVADAAGGMDLSSILGSVAGGGVGGGVLMAIIGAIKNAMGKS</sequence>
<proteinExistence type="predicted"/>
<comment type="caution">
    <text evidence="1">The sequence shown here is derived from an EMBL/GenBank/DDBJ whole genome shotgun (WGS) entry which is preliminary data.</text>
</comment>
<protein>
    <submittedName>
        <fullName evidence="1">Uncharacterized protein</fullName>
    </submittedName>
</protein>
<gene>
    <name evidence="1" type="ORF">ACEZ3G_05800</name>
</gene>
<dbReference type="Proteomes" id="UP001595191">
    <property type="component" value="Unassembled WGS sequence"/>
</dbReference>
<organism evidence="1 2">
    <name type="scientific">Meishania litoralis</name>
    <dbReference type="NCBI Taxonomy" id="3434685"/>
    <lineage>
        <taxon>Bacteria</taxon>
        <taxon>Pseudomonadati</taxon>
        <taxon>Bacteroidota</taxon>
        <taxon>Flavobacteriia</taxon>
        <taxon>Flavobacteriales</taxon>
        <taxon>Flavobacteriaceae</taxon>
        <taxon>Meishania</taxon>
    </lineage>
</organism>
<reference evidence="1" key="1">
    <citation type="submission" date="2024-09" db="EMBL/GenBank/DDBJ databases">
        <authorList>
            <person name="Liu J."/>
        </authorList>
    </citation>
    <scope>NUCLEOTIDE SEQUENCE</scope>
    <source>
        <strain evidence="1">NBU2967</strain>
    </source>
</reference>
<keyword evidence="2" id="KW-1185">Reference proteome</keyword>
<evidence type="ECO:0000313" key="1">
    <source>
        <dbReference type="EMBL" id="MFH6602982.1"/>
    </source>
</evidence>
<name>A0ACC7LN38_9FLAO</name>